<organism evidence="2 3">
    <name type="scientific">Inhella gelatinilytica</name>
    <dbReference type="NCBI Taxonomy" id="2795030"/>
    <lineage>
        <taxon>Bacteria</taxon>
        <taxon>Pseudomonadati</taxon>
        <taxon>Pseudomonadota</taxon>
        <taxon>Betaproteobacteria</taxon>
        <taxon>Burkholderiales</taxon>
        <taxon>Sphaerotilaceae</taxon>
        <taxon>Inhella</taxon>
    </lineage>
</organism>
<feature type="compositionally biased region" description="Low complexity" evidence="1">
    <location>
        <begin position="285"/>
        <end position="320"/>
    </location>
</feature>
<gene>
    <name evidence="2" type="ORF">I7X43_05385</name>
</gene>
<feature type="compositionally biased region" description="Pro residues" evidence="1">
    <location>
        <begin position="216"/>
        <end position="227"/>
    </location>
</feature>
<keyword evidence="3" id="KW-1185">Reference proteome</keyword>
<comment type="caution">
    <text evidence="2">The sequence shown here is derived from an EMBL/GenBank/DDBJ whole genome shotgun (WGS) entry which is preliminary data.</text>
</comment>
<feature type="compositionally biased region" description="Low complexity" evidence="1">
    <location>
        <begin position="421"/>
        <end position="442"/>
    </location>
</feature>
<feature type="compositionally biased region" description="Low complexity" evidence="1">
    <location>
        <begin position="514"/>
        <end position="536"/>
    </location>
</feature>
<reference evidence="2" key="1">
    <citation type="submission" date="2020-12" db="EMBL/GenBank/DDBJ databases">
        <title>The genome sequence of Inhella sp. 4Y17.</title>
        <authorList>
            <person name="Liu Y."/>
        </authorList>
    </citation>
    <scope>NUCLEOTIDE SEQUENCE</scope>
    <source>
        <strain evidence="2">4Y10</strain>
    </source>
</reference>
<sequence>MRTIAPVLLKRLHAPTRPKGVVFGRQPSLLARALWLSALLHVWLALSVGLRTGPADPARSGRGGPLVMVLEGWGTAPRGRAETEVPEVLPDGPTGTAATPRHGGVVRPAVEVAADTPGARRQGRWRPQEVRPDPDRAEGDGGGRGEGPAPRPAPALSAQPPAPPVPPPEAPGPEPRRLGGPVTPQRTAPPETAPAVPRLAVPEPSAQVEPQSAKPEVPPPVPAPEPEAVPAVEPVLRVLTPDAPQVRERPLGVERAGGGVAPTLLDAQALAEQLAHMRQRLAVTEAQTAQREAAAQAAASAAAAASATPAASAPTPAVPRWLEAPAEPRPRSAVERLRALSLPPARATALSPPPTLPPEPNEAVSEPEPVLRTLNDPAVTPLRPVLETLRQPRLEALPTARPSPALSPAVPRLETPPEVAPAPVLASPVPSAAPPAVAAPSPAGVPPAPVGGPVPQTPAALAPGGAALSRGDPQPSQDPGPRATAGGPDAGPRVGHDVATAPSAAASAPPPPLNLSLPRSSAAGPRRSPGLLELLPALPPERKNKMEKAVEDAQREDCRKAHQEKGLLALGPMALEALRNKGCKW</sequence>
<feature type="compositionally biased region" description="Low complexity" evidence="1">
    <location>
        <begin position="339"/>
        <end position="350"/>
    </location>
</feature>
<evidence type="ECO:0000313" key="2">
    <source>
        <dbReference type="EMBL" id="MBH9552281.1"/>
    </source>
</evidence>
<dbReference type="AlphaFoldDB" id="A0A931IVF4"/>
<evidence type="ECO:0000313" key="3">
    <source>
        <dbReference type="Proteomes" id="UP000620139"/>
    </source>
</evidence>
<feature type="compositionally biased region" description="Low complexity" evidence="1">
    <location>
        <begin position="457"/>
        <end position="468"/>
    </location>
</feature>
<dbReference type="Proteomes" id="UP000620139">
    <property type="component" value="Unassembled WGS sequence"/>
</dbReference>
<feature type="compositionally biased region" description="Pro residues" evidence="1">
    <location>
        <begin position="351"/>
        <end position="360"/>
    </location>
</feature>
<protein>
    <submittedName>
        <fullName evidence="2">Uncharacterized protein</fullName>
    </submittedName>
</protein>
<feature type="compositionally biased region" description="Basic and acidic residues" evidence="1">
    <location>
        <begin position="126"/>
        <end position="143"/>
    </location>
</feature>
<dbReference type="EMBL" id="JAEDAL010000002">
    <property type="protein sequence ID" value="MBH9552281.1"/>
    <property type="molecule type" value="Genomic_DNA"/>
</dbReference>
<feature type="compositionally biased region" description="Basic and acidic residues" evidence="1">
    <location>
        <begin position="326"/>
        <end position="338"/>
    </location>
</feature>
<name>A0A931IVF4_9BURK</name>
<feature type="region of interest" description="Disordered" evidence="1">
    <location>
        <begin position="77"/>
        <end position="228"/>
    </location>
</feature>
<feature type="region of interest" description="Disordered" evidence="1">
    <location>
        <begin position="285"/>
        <end position="554"/>
    </location>
</feature>
<feature type="compositionally biased region" description="Pro residues" evidence="1">
    <location>
        <begin position="443"/>
        <end position="456"/>
    </location>
</feature>
<dbReference type="RefSeq" id="WP_198099904.1">
    <property type="nucleotide sequence ID" value="NZ_JAEDAL010000002.1"/>
</dbReference>
<feature type="compositionally biased region" description="Basic and acidic residues" evidence="1">
    <location>
        <begin position="540"/>
        <end position="554"/>
    </location>
</feature>
<proteinExistence type="predicted"/>
<accession>A0A931IVF4</accession>
<feature type="compositionally biased region" description="Pro residues" evidence="1">
    <location>
        <begin position="160"/>
        <end position="173"/>
    </location>
</feature>
<evidence type="ECO:0000256" key="1">
    <source>
        <dbReference type="SAM" id="MobiDB-lite"/>
    </source>
</evidence>